<reference evidence="1 2" key="1">
    <citation type="submission" date="2017-08" db="EMBL/GenBank/DDBJ databases">
        <title>Acidophilic green algal genome provides insights into adaptation to an acidic environment.</title>
        <authorList>
            <person name="Hirooka S."/>
            <person name="Hirose Y."/>
            <person name="Kanesaki Y."/>
            <person name="Higuchi S."/>
            <person name="Fujiwara T."/>
            <person name="Onuma R."/>
            <person name="Era A."/>
            <person name="Ohbayashi R."/>
            <person name="Uzuka A."/>
            <person name="Nozaki H."/>
            <person name="Yoshikawa H."/>
            <person name="Miyagishima S.Y."/>
        </authorList>
    </citation>
    <scope>NUCLEOTIDE SEQUENCE [LARGE SCALE GENOMIC DNA]</scope>
    <source>
        <strain evidence="1 2">NIES-2499</strain>
    </source>
</reference>
<gene>
    <name evidence="1" type="ORF">CEUSTIGMA_g9412.t1</name>
</gene>
<dbReference type="EMBL" id="BEGY01000074">
    <property type="protein sequence ID" value="GAX81984.1"/>
    <property type="molecule type" value="Genomic_DNA"/>
</dbReference>
<comment type="caution">
    <text evidence="1">The sequence shown here is derived from an EMBL/GenBank/DDBJ whole genome shotgun (WGS) entry which is preliminary data.</text>
</comment>
<dbReference type="Proteomes" id="UP000232323">
    <property type="component" value="Unassembled WGS sequence"/>
</dbReference>
<dbReference type="AlphaFoldDB" id="A0A250XFX9"/>
<evidence type="ECO:0000313" key="1">
    <source>
        <dbReference type="EMBL" id="GAX81984.1"/>
    </source>
</evidence>
<name>A0A250XFX9_9CHLO</name>
<keyword evidence="2" id="KW-1185">Reference proteome</keyword>
<accession>A0A250XFX9</accession>
<sequence>MNCCAPTFIIVNNYYVLGTAIQQPNNIICQADGINDTSTCNTTTEGHPVQLVQPPSPQSMQSPESIFHGTSPKSIERIPERLASETKESQDMVHEQNSANGPCRCLCSCNHNIHLQGCSPLILLVRHSMGPEVPTSHVENIQKLSCSASSSAQIIQGPKHGTTIHLPSWHNYLQ</sequence>
<organism evidence="1 2">
    <name type="scientific">Chlamydomonas eustigma</name>
    <dbReference type="NCBI Taxonomy" id="1157962"/>
    <lineage>
        <taxon>Eukaryota</taxon>
        <taxon>Viridiplantae</taxon>
        <taxon>Chlorophyta</taxon>
        <taxon>core chlorophytes</taxon>
        <taxon>Chlorophyceae</taxon>
        <taxon>CS clade</taxon>
        <taxon>Chlamydomonadales</taxon>
        <taxon>Chlamydomonadaceae</taxon>
        <taxon>Chlamydomonas</taxon>
    </lineage>
</organism>
<evidence type="ECO:0000313" key="2">
    <source>
        <dbReference type="Proteomes" id="UP000232323"/>
    </source>
</evidence>
<protein>
    <submittedName>
        <fullName evidence="1">Uncharacterized protein</fullName>
    </submittedName>
</protein>
<proteinExistence type="predicted"/>